<protein>
    <submittedName>
        <fullName evidence="2">RimJ/RimL family protein N-acetyltransferase</fullName>
    </submittedName>
</protein>
<dbReference type="InterPro" id="IPR000182">
    <property type="entry name" value="GNAT_dom"/>
</dbReference>
<dbReference type="GO" id="GO:0016747">
    <property type="term" value="F:acyltransferase activity, transferring groups other than amino-acyl groups"/>
    <property type="evidence" value="ECO:0007669"/>
    <property type="project" value="InterPro"/>
</dbReference>
<proteinExistence type="predicted"/>
<dbReference type="PROSITE" id="PS51186">
    <property type="entry name" value="GNAT"/>
    <property type="match status" value="1"/>
</dbReference>
<dbReference type="Proteomes" id="UP000549913">
    <property type="component" value="Unassembled WGS sequence"/>
</dbReference>
<dbReference type="SUPFAM" id="SSF55729">
    <property type="entry name" value="Acyl-CoA N-acyltransferases (Nat)"/>
    <property type="match status" value="1"/>
</dbReference>
<dbReference type="Gene3D" id="3.40.630.30">
    <property type="match status" value="1"/>
</dbReference>
<dbReference type="RefSeq" id="WP_179547313.1">
    <property type="nucleotide sequence ID" value="NZ_BSEW01000001.1"/>
</dbReference>
<dbReference type="InterPro" id="IPR051531">
    <property type="entry name" value="N-acetyltransferase"/>
</dbReference>
<accession>A0A852SMS1</accession>
<keyword evidence="2" id="KW-0808">Transferase</keyword>
<sequence>MTQLTARHPTRPRTPVWSNPLPAVKDALASAGLHRPRALRGERIEHPVDAPVLRTERLVLRPHRFTDADAADWLDLQSEPAVREFLPWPERDARRSARHLRDRTRHTRLWQADDFLALAVELDGHVIGDVSLHLRSVAASTRTVEMGWVVHPSLGGRGYATEAAAALLEFAVTTVGAQRVTAVTDARNTRSVALAKRLGLVAQTARAAGDPAVAPGETLLAVSAAPAAAPSAARA</sequence>
<dbReference type="PANTHER" id="PTHR43792:SF1">
    <property type="entry name" value="N-ACETYLTRANSFERASE DOMAIN-CONTAINING PROTEIN"/>
    <property type="match status" value="1"/>
</dbReference>
<dbReference type="PANTHER" id="PTHR43792">
    <property type="entry name" value="GNAT FAMILY, PUTATIVE (AFU_ORTHOLOGUE AFUA_3G00765)-RELATED-RELATED"/>
    <property type="match status" value="1"/>
</dbReference>
<evidence type="ECO:0000313" key="2">
    <source>
        <dbReference type="EMBL" id="NYD70109.1"/>
    </source>
</evidence>
<feature type="domain" description="N-acetyltransferase" evidence="1">
    <location>
        <begin position="58"/>
        <end position="220"/>
    </location>
</feature>
<dbReference type="EMBL" id="JACCBM010000001">
    <property type="protein sequence ID" value="NYD70109.1"/>
    <property type="molecule type" value="Genomic_DNA"/>
</dbReference>
<organism evidence="2 3">
    <name type="scientific">Herbiconiux flava</name>
    <dbReference type="NCBI Taxonomy" id="881268"/>
    <lineage>
        <taxon>Bacteria</taxon>
        <taxon>Bacillati</taxon>
        <taxon>Actinomycetota</taxon>
        <taxon>Actinomycetes</taxon>
        <taxon>Micrococcales</taxon>
        <taxon>Microbacteriaceae</taxon>
        <taxon>Herbiconiux</taxon>
    </lineage>
</organism>
<evidence type="ECO:0000313" key="3">
    <source>
        <dbReference type="Proteomes" id="UP000549913"/>
    </source>
</evidence>
<evidence type="ECO:0000259" key="1">
    <source>
        <dbReference type="PROSITE" id="PS51186"/>
    </source>
</evidence>
<dbReference type="AlphaFoldDB" id="A0A852SMS1"/>
<dbReference type="InterPro" id="IPR016181">
    <property type="entry name" value="Acyl_CoA_acyltransferase"/>
</dbReference>
<comment type="caution">
    <text evidence="2">The sequence shown here is derived from an EMBL/GenBank/DDBJ whole genome shotgun (WGS) entry which is preliminary data.</text>
</comment>
<gene>
    <name evidence="2" type="ORF">BJ984_001267</name>
</gene>
<keyword evidence="3" id="KW-1185">Reference proteome</keyword>
<reference evidence="2 3" key="1">
    <citation type="submission" date="2020-07" db="EMBL/GenBank/DDBJ databases">
        <title>Sequencing the genomes of 1000 actinobacteria strains.</title>
        <authorList>
            <person name="Klenk H.-P."/>
        </authorList>
    </citation>
    <scope>NUCLEOTIDE SEQUENCE [LARGE SCALE GENOMIC DNA]</scope>
    <source>
        <strain evidence="2 3">DSM 26474</strain>
    </source>
</reference>
<name>A0A852SMS1_9MICO</name>
<dbReference type="Pfam" id="PF13302">
    <property type="entry name" value="Acetyltransf_3"/>
    <property type="match status" value="1"/>
</dbReference>